<dbReference type="OMA" id="PLACICN"/>
<evidence type="ECO:0000313" key="2">
    <source>
        <dbReference type="Proteomes" id="UP000053558"/>
    </source>
</evidence>
<accession>A0A5M3MZL1</accession>
<dbReference type="KEGG" id="cput:CONPUDRAFT_151484"/>
<gene>
    <name evidence="1" type="ORF">CONPUDRAFT_151484</name>
</gene>
<dbReference type="AlphaFoldDB" id="A0A5M3MZL1"/>
<dbReference type="RefSeq" id="XP_007766160.1">
    <property type="nucleotide sequence ID" value="XM_007767970.1"/>
</dbReference>
<evidence type="ECO:0000313" key="1">
    <source>
        <dbReference type="EMBL" id="EIW84466.1"/>
    </source>
</evidence>
<protein>
    <recommendedName>
        <fullName evidence="3">Alpha beta-hydrolase</fullName>
    </recommendedName>
</protein>
<comment type="caution">
    <text evidence="1">The sequence shown here is derived from an EMBL/GenBank/DDBJ whole genome shotgun (WGS) entry which is preliminary data.</text>
</comment>
<dbReference type="EMBL" id="JH711575">
    <property type="protein sequence ID" value="EIW84466.1"/>
    <property type="molecule type" value="Genomic_DNA"/>
</dbReference>
<dbReference type="SUPFAM" id="SSF53474">
    <property type="entry name" value="alpha/beta-Hydrolases"/>
    <property type="match status" value="1"/>
</dbReference>
<dbReference type="GeneID" id="19202856"/>
<organism evidence="1 2">
    <name type="scientific">Coniophora puteana (strain RWD-64-598)</name>
    <name type="common">Brown rot fungus</name>
    <dbReference type="NCBI Taxonomy" id="741705"/>
    <lineage>
        <taxon>Eukaryota</taxon>
        <taxon>Fungi</taxon>
        <taxon>Dikarya</taxon>
        <taxon>Basidiomycota</taxon>
        <taxon>Agaricomycotina</taxon>
        <taxon>Agaricomycetes</taxon>
        <taxon>Agaricomycetidae</taxon>
        <taxon>Boletales</taxon>
        <taxon>Coniophorineae</taxon>
        <taxon>Coniophoraceae</taxon>
        <taxon>Coniophora</taxon>
    </lineage>
</organism>
<keyword evidence="2" id="KW-1185">Reference proteome</keyword>
<sequence>MSATPLACICNASVGTLEDLNMHANLNGFYATFVAVPVIDFEMMEAVLAITNSHEGSYFVNYPKTFNTTAYVENLFPLLPKSRMQQVASAYVNYTPGPGSGPAIGEVLAIFYCPSYYLLDAFPKFKKSACTGTFAIPDAFHGTGSPYYYPDYSYTGEGPPVDNETFIASFSSFSRAFTRFALAMTPDHRPTNLSITPEWSTWPKG</sequence>
<dbReference type="InterPro" id="IPR029058">
    <property type="entry name" value="AB_hydrolase_fold"/>
</dbReference>
<dbReference type="Gene3D" id="3.40.50.1820">
    <property type="entry name" value="alpha/beta hydrolase"/>
    <property type="match status" value="1"/>
</dbReference>
<dbReference type="OrthoDB" id="408631at2759"/>
<reference evidence="2" key="1">
    <citation type="journal article" date="2012" name="Science">
        <title>The Paleozoic origin of enzymatic lignin decomposition reconstructed from 31 fungal genomes.</title>
        <authorList>
            <person name="Floudas D."/>
            <person name="Binder M."/>
            <person name="Riley R."/>
            <person name="Barry K."/>
            <person name="Blanchette R.A."/>
            <person name="Henrissat B."/>
            <person name="Martinez A.T."/>
            <person name="Otillar R."/>
            <person name="Spatafora J.W."/>
            <person name="Yadav J.S."/>
            <person name="Aerts A."/>
            <person name="Benoit I."/>
            <person name="Boyd A."/>
            <person name="Carlson A."/>
            <person name="Copeland A."/>
            <person name="Coutinho P.M."/>
            <person name="de Vries R.P."/>
            <person name="Ferreira P."/>
            <person name="Findley K."/>
            <person name="Foster B."/>
            <person name="Gaskell J."/>
            <person name="Glotzer D."/>
            <person name="Gorecki P."/>
            <person name="Heitman J."/>
            <person name="Hesse C."/>
            <person name="Hori C."/>
            <person name="Igarashi K."/>
            <person name="Jurgens J.A."/>
            <person name="Kallen N."/>
            <person name="Kersten P."/>
            <person name="Kohler A."/>
            <person name="Kuees U."/>
            <person name="Kumar T.K.A."/>
            <person name="Kuo A."/>
            <person name="LaButti K."/>
            <person name="Larrondo L.F."/>
            <person name="Lindquist E."/>
            <person name="Ling A."/>
            <person name="Lombard V."/>
            <person name="Lucas S."/>
            <person name="Lundell T."/>
            <person name="Martin R."/>
            <person name="McLaughlin D.J."/>
            <person name="Morgenstern I."/>
            <person name="Morin E."/>
            <person name="Murat C."/>
            <person name="Nagy L.G."/>
            <person name="Nolan M."/>
            <person name="Ohm R.A."/>
            <person name="Patyshakuliyeva A."/>
            <person name="Rokas A."/>
            <person name="Ruiz-Duenas F.J."/>
            <person name="Sabat G."/>
            <person name="Salamov A."/>
            <person name="Samejima M."/>
            <person name="Schmutz J."/>
            <person name="Slot J.C."/>
            <person name="St John F."/>
            <person name="Stenlid J."/>
            <person name="Sun H."/>
            <person name="Sun S."/>
            <person name="Syed K."/>
            <person name="Tsang A."/>
            <person name="Wiebenga A."/>
            <person name="Young D."/>
            <person name="Pisabarro A."/>
            <person name="Eastwood D.C."/>
            <person name="Martin F."/>
            <person name="Cullen D."/>
            <person name="Grigoriev I.V."/>
            <person name="Hibbett D.S."/>
        </authorList>
    </citation>
    <scope>NUCLEOTIDE SEQUENCE [LARGE SCALE GENOMIC DNA]</scope>
    <source>
        <strain evidence="2">RWD-64-598 SS2</strain>
    </source>
</reference>
<proteinExistence type="predicted"/>
<evidence type="ECO:0008006" key="3">
    <source>
        <dbReference type="Google" id="ProtNLM"/>
    </source>
</evidence>
<name>A0A5M3MZL1_CONPW</name>
<dbReference type="Proteomes" id="UP000053558">
    <property type="component" value="Unassembled WGS sequence"/>
</dbReference>